<protein>
    <submittedName>
        <fullName evidence="7">Uncharacterized MFS-type transporter C09D4.1-like isoform X2</fullName>
    </submittedName>
</protein>
<evidence type="ECO:0000313" key="7">
    <source>
        <dbReference type="RefSeq" id="XP_030752073.1"/>
    </source>
</evidence>
<feature type="transmembrane region" description="Helical" evidence="5">
    <location>
        <begin position="341"/>
        <end position="360"/>
    </location>
</feature>
<accession>A0A6J2XKN9</accession>
<evidence type="ECO:0000256" key="2">
    <source>
        <dbReference type="ARBA" id="ARBA00022692"/>
    </source>
</evidence>
<feature type="transmembrane region" description="Helical" evidence="5">
    <location>
        <begin position="285"/>
        <end position="305"/>
    </location>
</feature>
<dbReference type="InterPro" id="IPR011701">
    <property type="entry name" value="MFS"/>
</dbReference>
<dbReference type="OrthoDB" id="422206at2759"/>
<keyword evidence="6" id="KW-1185">Reference proteome</keyword>
<dbReference type="GeneID" id="115879392"/>
<keyword evidence="4 5" id="KW-0472">Membrane</keyword>
<evidence type="ECO:0000256" key="4">
    <source>
        <dbReference type="ARBA" id="ARBA00023136"/>
    </source>
</evidence>
<dbReference type="AlphaFoldDB" id="A0A6J2XKN9"/>
<reference evidence="7" key="1">
    <citation type="submission" date="2025-08" db="UniProtKB">
        <authorList>
            <consortium name="RefSeq"/>
        </authorList>
    </citation>
    <scope>IDENTIFICATION</scope>
    <source>
        <tissue evidence="7">Gonads</tissue>
    </source>
</reference>
<dbReference type="SUPFAM" id="SSF103473">
    <property type="entry name" value="MFS general substrate transporter"/>
    <property type="match status" value="1"/>
</dbReference>
<keyword evidence="3 5" id="KW-1133">Transmembrane helix</keyword>
<comment type="subcellular location">
    <subcellularLocation>
        <location evidence="1">Membrane</location>
        <topology evidence="1">Multi-pass membrane protein</topology>
    </subcellularLocation>
</comment>
<organism evidence="6 7">
    <name type="scientific">Sitophilus oryzae</name>
    <name type="common">Rice weevil</name>
    <name type="synonym">Curculio oryzae</name>
    <dbReference type="NCBI Taxonomy" id="7048"/>
    <lineage>
        <taxon>Eukaryota</taxon>
        <taxon>Metazoa</taxon>
        <taxon>Ecdysozoa</taxon>
        <taxon>Arthropoda</taxon>
        <taxon>Hexapoda</taxon>
        <taxon>Insecta</taxon>
        <taxon>Pterygota</taxon>
        <taxon>Neoptera</taxon>
        <taxon>Endopterygota</taxon>
        <taxon>Coleoptera</taxon>
        <taxon>Polyphaga</taxon>
        <taxon>Cucujiformia</taxon>
        <taxon>Curculionidae</taxon>
        <taxon>Dryophthorinae</taxon>
        <taxon>Sitophilus</taxon>
    </lineage>
</organism>
<dbReference type="InterPro" id="IPR049680">
    <property type="entry name" value="FLVCR1-2_SLC49-like"/>
</dbReference>
<evidence type="ECO:0000256" key="3">
    <source>
        <dbReference type="ARBA" id="ARBA00022989"/>
    </source>
</evidence>
<dbReference type="Gene3D" id="1.20.1250.20">
    <property type="entry name" value="MFS general substrate transporter like domains"/>
    <property type="match status" value="1"/>
</dbReference>
<feature type="transmembrane region" description="Helical" evidence="5">
    <location>
        <begin position="21"/>
        <end position="39"/>
    </location>
</feature>
<proteinExistence type="predicted"/>
<evidence type="ECO:0000313" key="6">
    <source>
        <dbReference type="Proteomes" id="UP000504635"/>
    </source>
</evidence>
<dbReference type="GO" id="GO:0020037">
    <property type="term" value="F:heme binding"/>
    <property type="evidence" value="ECO:0007669"/>
    <property type="project" value="TreeGrafter"/>
</dbReference>
<dbReference type="PANTHER" id="PTHR10924">
    <property type="entry name" value="MAJOR FACILITATOR SUPERFAMILY PROTEIN-RELATED"/>
    <property type="match status" value="1"/>
</dbReference>
<dbReference type="Pfam" id="PF07690">
    <property type="entry name" value="MFS_1"/>
    <property type="match status" value="1"/>
</dbReference>
<name>A0A6J2XKN9_SITOR</name>
<feature type="transmembrane region" description="Helical" evidence="5">
    <location>
        <begin position="366"/>
        <end position="387"/>
    </location>
</feature>
<evidence type="ECO:0000256" key="5">
    <source>
        <dbReference type="SAM" id="Phobius"/>
    </source>
</evidence>
<feature type="transmembrane region" description="Helical" evidence="5">
    <location>
        <begin position="112"/>
        <end position="135"/>
    </location>
</feature>
<dbReference type="PANTHER" id="PTHR10924:SF4">
    <property type="entry name" value="GH15861P"/>
    <property type="match status" value="1"/>
</dbReference>
<feature type="transmembrane region" description="Helical" evidence="5">
    <location>
        <begin position="189"/>
        <end position="208"/>
    </location>
</feature>
<dbReference type="GO" id="GO:0015232">
    <property type="term" value="F:heme transmembrane transporter activity"/>
    <property type="evidence" value="ECO:0007669"/>
    <property type="project" value="TreeGrafter"/>
</dbReference>
<dbReference type="InterPro" id="IPR036259">
    <property type="entry name" value="MFS_trans_sf"/>
</dbReference>
<dbReference type="Proteomes" id="UP000504635">
    <property type="component" value="Unplaced"/>
</dbReference>
<gene>
    <name evidence="7" type="primary">LOC115879392</name>
</gene>
<evidence type="ECO:0000256" key="1">
    <source>
        <dbReference type="ARBA" id="ARBA00004141"/>
    </source>
</evidence>
<dbReference type="GO" id="GO:0016020">
    <property type="term" value="C:membrane"/>
    <property type="evidence" value="ECO:0007669"/>
    <property type="project" value="UniProtKB-SubCell"/>
</dbReference>
<dbReference type="GO" id="GO:0097037">
    <property type="term" value="P:heme export"/>
    <property type="evidence" value="ECO:0007669"/>
    <property type="project" value="TreeGrafter"/>
</dbReference>
<sequence length="415" mass="46543">MENSLETKMDLPATKFYKKRWIILLIYVLYSAANSFQWMEYSIIANIVMRFYDVDASDVDWTSIIYMLIYPIIVIPVSYFIEKKGLRFAALCGGLGTALAAFIKVFSVKRGLFYLVLLGQGIGSTAQVFVLSLPSKIAAVWFKPEEVSTACALAVFGTQIGFALGFVVPSSLVKNHDDLNLVAWDLKKLCWIITIYMIPVGISVIFFFSKQPRIPPTLAQWEERHKRKLNFSKYLKHFSSLFSNHGFVCHTIAYGINIGVFAAIGTLLNQFILEYFPNSEEDAGRIGLIMVLGGICGSVVFGVVLDKTHKYKVFTNAYMPVGYELAVEITYPADESTTTGILNATTQAFGVIITIFLGKFNSRFGAFWSLGSQAALLLLGAVLTCFVPNKKLRQEKFFQEKIARNELQILKENEK</sequence>
<feature type="transmembrane region" description="Helical" evidence="5">
    <location>
        <begin position="252"/>
        <end position="273"/>
    </location>
</feature>
<feature type="transmembrane region" description="Helical" evidence="5">
    <location>
        <begin position="88"/>
        <end position="106"/>
    </location>
</feature>
<keyword evidence="2 5" id="KW-0812">Transmembrane</keyword>
<dbReference type="RefSeq" id="XP_030752073.1">
    <property type="nucleotide sequence ID" value="XM_030896213.1"/>
</dbReference>
<feature type="transmembrane region" description="Helical" evidence="5">
    <location>
        <begin position="59"/>
        <end position="81"/>
    </location>
</feature>
<feature type="transmembrane region" description="Helical" evidence="5">
    <location>
        <begin position="147"/>
        <end position="169"/>
    </location>
</feature>